<reference evidence="1" key="1">
    <citation type="submission" date="2021-01" db="EMBL/GenBank/DDBJ databases">
        <authorList>
            <person name="Zahm M."/>
            <person name="Roques C."/>
            <person name="Cabau C."/>
            <person name="Klopp C."/>
            <person name="Donnadieu C."/>
            <person name="Jouanno E."/>
            <person name="Lampietro C."/>
            <person name="Louis A."/>
            <person name="Herpin A."/>
            <person name="Echchiki A."/>
            <person name="Berthelot C."/>
            <person name="Parey E."/>
            <person name="Roest-Crollius H."/>
            <person name="Braasch I."/>
            <person name="Postlethwait J."/>
            <person name="Bobe J."/>
            <person name="Montfort J."/>
            <person name="Bouchez O."/>
            <person name="Begum T."/>
            <person name="Mejri S."/>
            <person name="Adams A."/>
            <person name="Chen W.-J."/>
            <person name="Guiguen Y."/>
        </authorList>
    </citation>
    <scope>NUCLEOTIDE SEQUENCE</scope>
    <source>
        <tissue evidence="1">Blood</tissue>
    </source>
</reference>
<comment type="caution">
    <text evidence="1">The sequence shown here is derived from an EMBL/GenBank/DDBJ whole genome shotgun (WGS) entry which is preliminary data.</text>
</comment>
<dbReference type="OrthoDB" id="8960715at2759"/>
<gene>
    <name evidence="1" type="ORF">AGOR_G00223420</name>
</gene>
<evidence type="ECO:0000313" key="2">
    <source>
        <dbReference type="Proteomes" id="UP000829720"/>
    </source>
</evidence>
<keyword evidence="2" id="KW-1185">Reference proteome</keyword>
<sequence>MDIYSIKWPCLGDGPARTGGSSTDSDCAFEGDYTVPPLPVTEGMQHIRIMEGVSRSLPSSPLLTHQAISMRLQPMKRLTGKAAIPSPHPGLRPSSPAWPHPPLRWIFHLHGREPRSKRFTERSVSGPN</sequence>
<evidence type="ECO:0000313" key="1">
    <source>
        <dbReference type="EMBL" id="KAI1884144.1"/>
    </source>
</evidence>
<dbReference type="Proteomes" id="UP000829720">
    <property type="component" value="Unassembled WGS sequence"/>
</dbReference>
<protein>
    <submittedName>
        <fullName evidence="1">Uncharacterized protein</fullName>
    </submittedName>
</protein>
<dbReference type="AlphaFoldDB" id="A0A8T3CLX6"/>
<name>A0A8T3CLX6_9TELE</name>
<dbReference type="EMBL" id="JAERUA010000022">
    <property type="protein sequence ID" value="KAI1884144.1"/>
    <property type="molecule type" value="Genomic_DNA"/>
</dbReference>
<proteinExistence type="predicted"/>
<organism evidence="1 2">
    <name type="scientific">Albula goreensis</name>
    <dbReference type="NCBI Taxonomy" id="1534307"/>
    <lineage>
        <taxon>Eukaryota</taxon>
        <taxon>Metazoa</taxon>
        <taxon>Chordata</taxon>
        <taxon>Craniata</taxon>
        <taxon>Vertebrata</taxon>
        <taxon>Euteleostomi</taxon>
        <taxon>Actinopterygii</taxon>
        <taxon>Neopterygii</taxon>
        <taxon>Teleostei</taxon>
        <taxon>Albuliformes</taxon>
        <taxon>Albulidae</taxon>
        <taxon>Albula</taxon>
    </lineage>
</organism>
<accession>A0A8T3CLX6</accession>